<evidence type="ECO:0000313" key="3">
    <source>
        <dbReference type="EnsemblMetazoa" id="PHUM612440-PA"/>
    </source>
</evidence>
<sequence>MTQNAENRIECALTTMINDADKIHLRKLQAEMHKCAAKCCENKECSIELVHACIEVCSQNLKRAQKVVQSEIIHFQKRLQECVFTCNNDVKKNIEKEPIDLQIKAYESGFDNCVEKCVDTNIALIPFIMKKMKEILAKKPQDLNENKN</sequence>
<dbReference type="VEuPathDB" id="VectorBase:PHUM612440"/>
<proteinExistence type="inferred from homology"/>
<dbReference type="PANTHER" id="PTHR21096:SF0">
    <property type="entry name" value="PROTEIN FAM136A"/>
    <property type="match status" value="1"/>
</dbReference>
<dbReference type="EMBL" id="AAZO01007485">
    <property type="status" value="NOT_ANNOTATED_CDS"/>
    <property type="molecule type" value="Genomic_DNA"/>
</dbReference>
<dbReference type="HOGENOM" id="CLU_110442_1_0_1"/>
<dbReference type="PANTHER" id="PTHR21096">
    <property type="entry name" value="PROTEIN FAM136A"/>
    <property type="match status" value="1"/>
</dbReference>
<gene>
    <name evidence="3" type="primary">8239727</name>
    <name evidence="2" type="ORF">Phum_PHUM612440</name>
</gene>
<dbReference type="FunCoup" id="E0W3X6">
    <property type="interactions" value="1125"/>
</dbReference>
<dbReference type="OMA" id="QADMHRC"/>
<organism>
    <name type="scientific">Pediculus humanus subsp. corporis</name>
    <name type="common">Body louse</name>
    <dbReference type="NCBI Taxonomy" id="121224"/>
    <lineage>
        <taxon>Eukaryota</taxon>
        <taxon>Metazoa</taxon>
        <taxon>Ecdysozoa</taxon>
        <taxon>Arthropoda</taxon>
        <taxon>Hexapoda</taxon>
        <taxon>Insecta</taxon>
        <taxon>Pterygota</taxon>
        <taxon>Neoptera</taxon>
        <taxon>Paraneoptera</taxon>
        <taxon>Psocodea</taxon>
        <taxon>Troctomorpha</taxon>
        <taxon>Phthiraptera</taxon>
        <taxon>Anoplura</taxon>
        <taxon>Pediculidae</taxon>
        <taxon>Pediculus</taxon>
    </lineage>
</organism>
<dbReference type="GeneID" id="8239727"/>
<dbReference type="RefSeq" id="XP_002433070.1">
    <property type="nucleotide sequence ID" value="XM_002433025.1"/>
</dbReference>
<evidence type="ECO:0000256" key="1">
    <source>
        <dbReference type="ARBA" id="ARBA00009952"/>
    </source>
</evidence>
<evidence type="ECO:0000313" key="2">
    <source>
        <dbReference type="EMBL" id="EEB20332.1"/>
    </source>
</evidence>
<evidence type="ECO:0008006" key="5">
    <source>
        <dbReference type="Google" id="ProtNLM"/>
    </source>
</evidence>
<dbReference type="eggNOG" id="KOG3377">
    <property type="taxonomic scope" value="Eukaryota"/>
</dbReference>
<accession>E0W3X6</accession>
<reference evidence="2" key="2">
    <citation type="submission" date="2007-04" db="EMBL/GenBank/DDBJ databases">
        <title>The genome of the human body louse.</title>
        <authorList>
            <consortium name="The Human Body Louse Genome Consortium"/>
            <person name="Kirkness E."/>
            <person name="Walenz B."/>
            <person name="Hass B."/>
            <person name="Bruggner R."/>
            <person name="Strausberg R."/>
        </authorList>
    </citation>
    <scope>NUCLEOTIDE SEQUENCE</scope>
    <source>
        <strain evidence="2">USDA</strain>
    </source>
</reference>
<name>E0W3X6_PEDHC</name>
<dbReference type="InterPro" id="IPR008560">
    <property type="entry name" value="DUF842_euk"/>
</dbReference>
<dbReference type="GO" id="GO:0005737">
    <property type="term" value="C:cytoplasm"/>
    <property type="evidence" value="ECO:0007669"/>
    <property type="project" value="TreeGrafter"/>
</dbReference>
<dbReference type="InParanoid" id="E0W3X6"/>
<dbReference type="KEGG" id="phu:Phum_PHUM612440"/>
<dbReference type="AlphaFoldDB" id="E0W3X6"/>
<keyword evidence="4" id="KW-1185">Reference proteome</keyword>
<reference evidence="2" key="1">
    <citation type="submission" date="2007-04" db="EMBL/GenBank/DDBJ databases">
        <title>Annotation of Pediculus humanus corporis strain USDA.</title>
        <authorList>
            <person name="Kirkness E."/>
            <person name="Hannick L."/>
            <person name="Hass B."/>
            <person name="Bruggner R."/>
            <person name="Lawson D."/>
            <person name="Bidwell S."/>
            <person name="Joardar V."/>
            <person name="Caler E."/>
            <person name="Walenz B."/>
            <person name="Inman J."/>
            <person name="Schobel S."/>
            <person name="Galinsky K."/>
            <person name="Amedeo P."/>
            <person name="Strausberg R."/>
        </authorList>
    </citation>
    <scope>NUCLEOTIDE SEQUENCE</scope>
    <source>
        <strain evidence="2">USDA</strain>
    </source>
</reference>
<dbReference type="EMBL" id="DS235883">
    <property type="protein sequence ID" value="EEB20332.1"/>
    <property type="molecule type" value="Genomic_DNA"/>
</dbReference>
<dbReference type="Pfam" id="PF05811">
    <property type="entry name" value="DUF842"/>
    <property type="match status" value="1"/>
</dbReference>
<protein>
    <recommendedName>
        <fullName evidence="5">Protein FAM136A</fullName>
    </recommendedName>
</protein>
<dbReference type="Proteomes" id="UP000009046">
    <property type="component" value="Unassembled WGS sequence"/>
</dbReference>
<evidence type="ECO:0000313" key="4">
    <source>
        <dbReference type="Proteomes" id="UP000009046"/>
    </source>
</evidence>
<dbReference type="OrthoDB" id="9975421at2759"/>
<dbReference type="EnsemblMetazoa" id="PHUM612440-RA">
    <property type="protein sequence ID" value="PHUM612440-PA"/>
    <property type="gene ID" value="PHUM612440"/>
</dbReference>
<dbReference type="CTD" id="8239727"/>
<reference evidence="3" key="3">
    <citation type="submission" date="2021-02" db="UniProtKB">
        <authorList>
            <consortium name="EnsemblMetazoa"/>
        </authorList>
    </citation>
    <scope>IDENTIFICATION</scope>
    <source>
        <strain evidence="3">USDA</strain>
    </source>
</reference>
<comment type="similarity">
    <text evidence="1">Belongs to the FAM136 family.</text>
</comment>